<dbReference type="InterPro" id="IPR050709">
    <property type="entry name" value="Biotin_Carboxyl_Carrier/Decarb"/>
</dbReference>
<gene>
    <name evidence="10" type="ORF">D8M04_12735</name>
</gene>
<dbReference type="InterPro" id="IPR001249">
    <property type="entry name" value="AcCoA_biotinCC"/>
</dbReference>
<dbReference type="CDD" id="cd06850">
    <property type="entry name" value="biotinyl_domain"/>
    <property type="match status" value="1"/>
</dbReference>
<dbReference type="UniPathway" id="UPA00094"/>
<evidence type="ECO:0000313" key="11">
    <source>
        <dbReference type="Proteomes" id="UP000270219"/>
    </source>
</evidence>
<protein>
    <recommendedName>
        <fullName evidence="2 8">Biotin carboxyl carrier protein of acetyl-CoA carboxylase</fullName>
    </recommendedName>
</protein>
<dbReference type="PANTHER" id="PTHR45266">
    <property type="entry name" value="OXALOACETATE DECARBOXYLASE ALPHA CHAIN"/>
    <property type="match status" value="1"/>
</dbReference>
<comment type="pathway">
    <text evidence="1 8">Lipid metabolism; fatty acid biosynthesis.</text>
</comment>
<keyword evidence="5 8" id="KW-0443">Lipid metabolism</keyword>
<dbReference type="Proteomes" id="UP000270219">
    <property type="component" value="Unassembled WGS sequence"/>
</dbReference>
<keyword evidence="6 8" id="KW-0275">Fatty acid biosynthesis</keyword>
<dbReference type="GO" id="GO:0003989">
    <property type="term" value="F:acetyl-CoA carboxylase activity"/>
    <property type="evidence" value="ECO:0007669"/>
    <property type="project" value="InterPro"/>
</dbReference>
<keyword evidence="7 8" id="KW-0092">Biotin</keyword>
<proteinExistence type="predicted"/>
<name>A0A498D4G8_9BACI</name>
<evidence type="ECO:0000256" key="5">
    <source>
        <dbReference type="ARBA" id="ARBA00023098"/>
    </source>
</evidence>
<keyword evidence="3 8" id="KW-0444">Lipid biosynthesis</keyword>
<dbReference type="RefSeq" id="WP_121523556.1">
    <property type="nucleotide sequence ID" value="NZ_RCHR01000004.1"/>
</dbReference>
<dbReference type="AlphaFoldDB" id="A0A498D4G8"/>
<dbReference type="SUPFAM" id="SSF51230">
    <property type="entry name" value="Single hybrid motif"/>
    <property type="match status" value="1"/>
</dbReference>
<dbReference type="PRINTS" id="PR01071">
    <property type="entry name" value="ACOABIOTINCC"/>
</dbReference>
<dbReference type="PROSITE" id="PS50968">
    <property type="entry name" value="BIOTINYL_LIPOYL"/>
    <property type="match status" value="1"/>
</dbReference>
<comment type="function">
    <text evidence="8">This protein is a component of the acetyl coenzyme A carboxylase complex; first, biotin carboxylase catalyzes the carboxylation of the carrier protein and then the transcarboxylase transfers the carboxyl group to form malonyl-CoA.</text>
</comment>
<accession>A0A498D4G8</accession>
<feature type="domain" description="Lipoyl-binding" evidence="9">
    <location>
        <begin position="103"/>
        <end position="179"/>
    </location>
</feature>
<evidence type="ECO:0000259" key="9">
    <source>
        <dbReference type="PROSITE" id="PS50968"/>
    </source>
</evidence>
<comment type="caution">
    <text evidence="10">The sequence shown here is derived from an EMBL/GenBank/DDBJ whole genome shotgun (WGS) entry which is preliminary data.</text>
</comment>
<organism evidence="10 11">
    <name type="scientific">Oceanobacillus piezotolerans</name>
    <dbReference type="NCBI Taxonomy" id="2448030"/>
    <lineage>
        <taxon>Bacteria</taxon>
        <taxon>Bacillati</taxon>
        <taxon>Bacillota</taxon>
        <taxon>Bacilli</taxon>
        <taxon>Bacillales</taxon>
        <taxon>Bacillaceae</taxon>
        <taxon>Oceanobacillus</taxon>
    </lineage>
</organism>
<evidence type="ECO:0000256" key="1">
    <source>
        <dbReference type="ARBA" id="ARBA00005194"/>
    </source>
</evidence>
<evidence type="ECO:0000256" key="2">
    <source>
        <dbReference type="ARBA" id="ARBA00017562"/>
    </source>
</evidence>
<dbReference type="OrthoDB" id="9811735at2"/>
<evidence type="ECO:0000313" key="10">
    <source>
        <dbReference type="EMBL" id="RLL43775.1"/>
    </source>
</evidence>
<dbReference type="Gene3D" id="2.40.50.100">
    <property type="match status" value="1"/>
</dbReference>
<dbReference type="InterPro" id="IPR000089">
    <property type="entry name" value="Biotin_lipoyl"/>
</dbReference>
<dbReference type="GO" id="GO:0009317">
    <property type="term" value="C:acetyl-CoA carboxylase complex"/>
    <property type="evidence" value="ECO:0007669"/>
    <property type="project" value="InterPro"/>
</dbReference>
<dbReference type="GO" id="GO:0006633">
    <property type="term" value="P:fatty acid biosynthetic process"/>
    <property type="evidence" value="ECO:0007669"/>
    <property type="project" value="UniProtKB-UniPathway"/>
</dbReference>
<evidence type="ECO:0000256" key="3">
    <source>
        <dbReference type="ARBA" id="ARBA00022516"/>
    </source>
</evidence>
<dbReference type="Pfam" id="PF00364">
    <property type="entry name" value="Biotin_lipoyl"/>
    <property type="match status" value="1"/>
</dbReference>
<keyword evidence="11" id="KW-1185">Reference proteome</keyword>
<reference evidence="10 11" key="1">
    <citation type="submission" date="2018-10" db="EMBL/GenBank/DDBJ databases">
        <title>Oceanobacillus sp. YLB-02 draft genome.</title>
        <authorList>
            <person name="Yu L."/>
        </authorList>
    </citation>
    <scope>NUCLEOTIDE SEQUENCE [LARGE SCALE GENOMIC DNA]</scope>
    <source>
        <strain evidence="10 11">YLB-02</strain>
    </source>
</reference>
<evidence type="ECO:0000256" key="8">
    <source>
        <dbReference type="RuleBase" id="RU364072"/>
    </source>
</evidence>
<sequence>MSKNLLSIINKQDVENLTTLIEKLEGSPFNYLKLENQDLKIVIGENGVTESVEASNNNGKVTELNLAKPESVQVTQQEAAAATVEQPTPEAVLDKPTPVKKGVVTIKATTTGLFYSQPEPGAAPYVKVGDRVEEDTTVGLIEIMKVYSAILSGVAGEIVEIHVEDAQLVEYGQPLFSVKQK</sequence>
<evidence type="ECO:0000256" key="6">
    <source>
        <dbReference type="ARBA" id="ARBA00023160"/>
    </source>
</evidence>
<evidence type="ECO:0000256" key="7">
    <source>
        <dbReference type="ARBA" id="ARBA00023267"/>
    </source>
</evidence>
<dbReference type="InterPro" id="IPR001882">
    <property type="entry name" value="Biotin_BS"/>
</dbReference>
<dbReference type="InterPro" id="IPR011053">
    <property type="entry name" value="Single_hybrid_motif"/>
</dbReference>
<dbReference type="EMBL" id="RCHR01000004">
    <property type="protein sequence ID" value="RLL43775.1"/>
    <property type="molecule type" value="Genomic_DNA"/>
</dbReference>
<dbReference type="PROSITE" id="PS00188">
    <property type="entry name" value="BIOTIN"/>
    <property type="match status" value="1"/>
</dbReference>
<evidence type="ECO:0000256" key="4">
    <source>
        <dbReference type="ARBA" id="ARBA00022832"/>
    </source>
</evidence>
<dbReference type="PANTHER" id="PTHR45266:SF3">
    <property type="entry name" value="OXALOACETATE DECARBOXYLASE ALPHA CHAIN"/>
    <property type="match status" value="1"/>
</dbReference>
<keyword evidence="4 8" id="KW-0276">Fatty acid metabolism</keyword>